<dbReference type="EMBL" id="CP001807">
    <property type="protein sequence ID" value="ACY49426.1"/>
    <property type="molecule type" value="Genomic_DNA"/>
</dbReference>
<dbReference type="KEGG" id="rmr:Rmar_2550"/>
<dbReference type="Proteomes" id="UP000002221">
    <property type="component" value="Chromosome"/>
</dbReference>
<evidence type="ECO:0000313" key="2">
    <source>
        <dbReference type="Proteomes" id="UP000002221"/>
    </source>
</evidence>
<protein>
    <submittedName>
        <fullName evidence="1">Galactokinase-like protein</fullName>
    </submittedName>
</protein>
<accession>D0MFT7</accession>
<dbReference type="OrthoDB" id="1492874at2"/>
<dbReference type="RefSeq" id="WP_012845036.1">
    <property type="nucleotide sequence ID" value="NC_013501.1"/>
</dbReference>
<organism evidence="1 2">
    <name type="scientific">Rhodothermus marinus (strain ATCC 43812 / DSM 4252 / R-10)</name>
    <name type="common">Rhodothermus obamensis</name>
    <dbReference type="NCBI Taxonomy" id="518766"/>
    <lineage>
        <taxon>Bacteria</taxon>
        <taxon>Pseudomonadati</taxon>
        <taxon>Rhodothermota</taxon>
        <taxon>Rhodothermia</taxon>
        <taxon>Rhodothermales</taxon>
        <taxon>Rhodothermaceae</taxon>
        <taxon>Rhodothermus</taxon>
    </lineage>
</organism>
<gene>
    <name evidence="1" type="ordered locus">Rmar_2550</name>
</gene>
<dbReference type="HOGENOM" id="CLU_679482_0_0_10"/>
<dbReference type="eggNOG" id="COG0153">
    <property type="taxonomic scope" value="Bacteria"/>
</dbReference>
<dbReference type="SUPFAM" id="SSF54211">
    <property type="entry name" value="Ribosomal protein S5 domain 2-like"/>
    <property type="match status" value="1"/>
</dbReference>
<keyword evidence="2" id="KW-1185">Reference proteome</keyword>
<dbReference type="AlphaFoldDB" id="D0MFT7"/>
<sequence length="405" mass="45074">MDLPPANGTNSHLLRTYREALARLEAEAPPAPEEHRARCQALLQRLRPADTEAARTAFVHGTPGLLAAHTHYFDGFALLLAAPHGTAVSVRPAREQTSRLLFPPDETPWTLPLDASVPPDWPLEVVLAFSVLRHCCPEQAFDMAVFSSVPPFAREMRLASLAVALTHALQPAADRSDAQLRTLADVIERCTGFPFSVAYLLAASVARPGTFVLIDAATLEHLELEAPPSDVLRWLLIDAGCTLLPPPDHHRRQRDLAHQIVEILQRRGFRELTSLRELAYRDLSRAQALLPRRLHPVLRYLVSENHRVHHMVVAIRQQDWQKLGSLLLMSHAALRYDWQASCAEADLIVEVAEAMSVEGIFGASMNGYGNGVLVAGRPFQLPVYLERLQQTFETHFGRTPEAHLI</sequence>
<proteinExistence type="predicted"/>
<dbReference type="Gene3D" id="3.30.230.10">
    <property type="match status" value="1"/>
</dbReference>
<dbReference type="SUPFAM" id="SSF55060">
    <property type="entry name" value="GHMP Kinase, C-terminal domain"/>
    <property type="match status" value="1"/>
</dbReference>
<dbReference type="STRING" id="518766.Rmar_2550"/>
<keyword evidence="1" id="KW-0418">Kinase</keyword>
<name>D0MFT7_RHOM4</name>
<dbReference type="InterPro" id="IPR014721">
    <property type="entry name" value="Ribsml_uS5_D2-typ_fold_subgr"/>
</dbReference>
<evidence type="ECO:0000313" key="1">
    <source>
        <dbReference type="EMBL" id="ACY49426.1"/>
    </source>
</evidence>
<dbReference type="GO" id="GO:0016301">
    <property type="term" value="F:kinase activity"/>
    <property type="evidence" value="ECO:0007669"/>
    <property type="project" value="UniProtKB-KW"/>
</dbReference>
<dbReference type="Gene3D" id="3.30.70.890">
    <property type="entry name" value="GHMP kinase, C-terminal domain"/>
    <property type="match status" value="1"/>
</dbReference>
<keyword evidence="1" id="KW-0808">Transferase</keyword>
<dbReference type="InterPro" id="IPR036554">
    <property type="entry name" value="GHMP_kinase_C_sf"/>
</dbReference>
<dbReference type="InterPro" id="IPR020568">
    <property type="entry name" value="Ribosomal_Su5_D2-typ_SF"/>
</dbReference>
<reference evidence="1 2" key="1">
    <citation type="journal article" date="2009" name="Stand. Genomic Sci.">
        <title>Complete genome sequence of Rhodothermus marinus type strain (R-10).</title>
        <authorList>
            <person name="Nolan M."/>
            <person name="Tindall B.J."/>
            <person name="Pomrenke H."/>
            <person name="Lapidus A."/>
            <person name="Copeland A."/>
            <person name="Glavina Del Rio T."/>
            <person name="Lucas S."/>
            <person name="Chen F."/>
            <person name="Tice H."/>
            <person name="Cheng J.F."/>
            <person name="Saunders E."/>
            <person name="Han C."/>
            <person name="Bruce D."/>
            <person name="Goodwin L."/>
            <person name="Chain P."/>
            <person name="Pitluck S."/>
            <person name="Ovchinikova G."/>
            <person name="Pati A."/>
            <person name="Ivanova N."/>
            <person name="Mavromatis K."/>
            <person name="Chen A."/>
            <person name="Palaniappan K."/>
            <person name="Land M."/>
            <person name="Hauser L."/>
            <person name="Chang Y.J."/>
            <person name="Jeffries C.D."/>
            <person name="Brettin T."/>
            <person name="Goker M."/>
            <person name="Bristow J."/>
            <person name="Eisen J.A."/>
            <person name="Markowitz V."/>
            <person name="Hugenholtz P."/>
            <person name="Kyrpides N.C."/>
            <person name="Klenk H.P."/>
            <person name="Detter J.C."/>
        </authorList>
    </citation>
    <scope>NUCLEOTIDE SEQUENCE [LARGE SCALE GENOMIC DNA]</scope>
    <source>
        <strain evidence="2">ATCC 43812 / DSM 4252 / R-10</strain>
    </source>
</reference>